<dbReference type="InterPro" id="IPR039537">
    <property type="entry name" value="Retrotran_Ty1/copia-like"/>
</dbReference>
<protein>
    <recommendedName>
        <fullName evidence="3">Integrase catalytic domain-containing protein</fullName>
    </recommendedName>
</protein>
<dbReference type="AlphaFoldDB" id="A0AAV1TYM2"/>
<dbReference type="EMBL" id="CAKLBY020000111">
    <property type="protein sequence ID" value="CAK7927514.1"/>
    <property type="molecule type" value="Genomic_DNA"/>
</dbReference>
<accession>A0AAV1TYM2</accession>
<dbReference type="Gene3D" id="3.30.420.10">
    <property type="entry name" value="Ribonuclease H-like superfamily/Ribonuclease H"/>
    <property type="match status" value="1"/>
</dbReference>
<dbReference type="PANTHER" id="PTHR42648:SF28">
    <property type="entry name" value="TRANSPOSON-ENCODED PROTEIN WITH RIBONUCLEASE H-LIKE AND RETROVIRUS ZINC FINGER-LIKE DOMAINS"/>
    <property type="match status" value="1"/>
</dbReference>
<dbReference type="PANTHER" id="PTHR42648">
    <property type="entry name" value="TRANSPOSASE, PUTATIVE-RELATED"/>
    <property type="match status" value="1"/>
</dbReference>
<name>A0AAV1TYM2_9STRA</name>
<evidence type="ECO:0000313" key="1">
    <source>
        <dbReference type="EMBL" id="CAK7927514.1"/>
    </source>
</evidence>
<sequence length="64" mass="7474">MTPASRSDYRYIVTFMMKKSRYAMVFPLCKKSDATKAFNRYNHDVELECMLDVKVLRSDNGGEN</sequence>
<dbReference type="InterPro" id="IPR036397">
    <property type="entry name" value="RNaseH_sf"/>
</dbReference>
<dbReference type="GO" id="GO:0003676">
    <property type="term" value="F:nucleic acid binding"/>
    <property type="evidence" value="ECO:0007669"/>
    <property type="project" value="InterPro"/>
</dbReference>
<gene>
    <name evidence="1" type="ORF">PM001_LOCUS12664</name>
</gene>
<dbReference type="Proteomes" id="UP001162060">
    <property type="component" value="Unassembled WGS sequence"/>
</dbReference>
<comment type="caution">
    <text evidence="1">The sequence shown here is derived from an EMBL/GenBank/DDBJ whole genome shotgun (WGS) entry which is preliminary data.</text>
</comment>
<evidence type="ECO:0008006" key="3">
    <source>
        <dbReference type="Google" id="ProtNLM"/>
    </source>
</evidence>
<organism evidence="1 2">
    <name type="scientific">Peronospora matthiolae</name>
    <dbReference type="NCBI Taxonomy" id="2874970"/>
    <lineage>
        <taxon>Eukaryota</taxon>
        <taxon>Sar</taxon>
        <taxon>Stramenopiles</taxon>
        <taxon>Oomycota</taxon>
        <taxon>Peronosporomycetes</taxon>
        <taxon>Peronosporales</taxon>
        <taxon>Peronosporaceae</taxon>
        <taxon>Peronospora</taxon>
    </lineage>
</organism>
<proteinExistence type="predicted"/>
<reference evidence="1" key="1">
    <citation type="submission" date="2024-01" db="EMBL/GenBank/DDBJ databases">
        <authorList>
            <person name="Webb A."/>
        </authorList>
    </citation>
    <scope>NUCLEOTIDE SEQUENCE</scope>
    <source>
        <strain evidence="1">Pm1</strain>
    </source>
</reference>
<evidence type="ECO:0000313" key="2">
    <source>
        <dbReference type="Proteomes" id="UP001162060"/>
    </source>
</evidence>